<keyword evidence="3" id="KW-0131">Cell cycle</keyword>
<protein>
    <submittedName>
        <fullName evidence="6">Timeless</fullName>
    </submittedName>
</protein>
<evidence type="ECO:0000313" key="6">
    <source>
        <dbReference type="EMBL" id="KAA3677312.1"/>
    </source>
</evidence>
<feature type="region of interest" description="Disordered" evidence="4">
    <location>
        <begin position="703"/>
        <end position="738"/>
    </location>
</feature>
<dbReference type="GO" id="GO:0003677">
    <property type="term" value="F:DNA binding"/>
    <property type="evidence" value="ECO:0007669"/>
    <property type="project" value="TreeGrafter"/>
</dbReference>
<proteinExistence type="predicted"/>
<evidence type="ECO:0000256" key="1">
    <source>
        <dbReference type="ARBA" id="ARBA00004123"/>
    </source>
</evidence>
<evidence type="ECO:0000256" key="3">
    <source>
        <dbReference type="ARBA" id="ARBA00023306"/>
    </source>
</evidence>
<evidence type="ECO:0000259" key="5">
    <source>
        <dbReference type="Pfam" id="PF04821"/>
    </source>
</evidence>
<feature type="compositionally biased region" description="Acidic residues" evidence="4">
    <location>
        <begin position="1152"/>
        <end position="1163"/>
    </location>
</feature>
<dbReference type="GO" id="GO:0000076">
    <property type="term" value="P:DNA replication checkpoint signaling"/>
    <property type="evidence" value="ECO:0007669"/>
    <property type="project" value="TreeGrafter"/>
</dbReference>
<feature type="region of interest" description="Disordered" evidence="4">
    <location>
        <begin position="1095"/>
        <end position="1193"/>
    </location>
</feature>
<reference evidence="6 7" key="1">
    <citation type="journal article" date="2019" name="Gigascience">
        <title>Whole-genome sequence of the oriental lung fluke Paragonimus westermani.</title>
        <authorList>
            <person name="Oey H."/>
            <person name="Zakrzewski M."/>
            <person name="Narain K."/>
            <person name="Devi K.R."/>
            <person name="Agatsuma T."/>
            <person name="Nawaratna S."/>
            <person name="Gobert G.N."/>
            <person name="Jones M.K."/>
            <person name="Ragan M.A."/>
            <person name="McManus D.P."/>
            <person name="Krause L."/>
        </authorList>
    </citation>
    <scope>NUCLEOTIDE SEQUENCE [LARGE SCALE GENOMIC DNA]</scope>
    <source>
        <strain evidence="6 7">IND2009</strain>
    </source>
</reference>
<dbReference type="GO" id="GO:0031298">
    <property type="term" value="C:replication fork protection complex"/>
    <property type="evidence" value="ECO:0007669"/>
    <property type="project" value="TreeGrafter"/>
</dbReference>
<dbReference type="PANTHER" id="PTHR22940:SF4">
    <property type="entry name" value="PROTEIN TIMELESS HOMOLOG"/>
    <property type="match status" value="1"/>
</dbReference>
<dbReference type="GO" id="GO:0006281">
    <property type="term" value="P:DNA repair"/>
    <property type="evidence" value="ECO:0007669"/>
    <property type="project" value="TreeGrafter"/>
</dbReference>
<sequence>IMLADPLLRYADIQACCACLGFREGSVYKIDADAEASVRTLLRYLRNESHECDVRRELGRLRIVSSDLIPLLRSCTGNRLLVELVIRLLMNLTQPAIVCFRQEIPKDRDLYGAYVQVDDLLKSYKKKWEERSEDDRLLIERVLILTRNVLHIAPDPAEERRTDEDVSVHDQLLWALHLSGWDELLLFLGNAEDEQMFAFHTLEIISLMLREQTPELLASAGKQTPEIMQMSEQNRFGGTYELYNTLSLSNRPLIYHHNVTSSINPTQPSRTSTTDSSLVAHQFEDKVGIVDLDIGKRVFRKPKSRKPLIERAVHRRSILAVQLFLQASCTMLKTLSVHIVPDFHLCFSTNLYRFPHFNAPLSHAWDCAETLSASTFHWIYDQVMHYREVMLSDKRGGGTNRKAIQASRRLELSVAAYREFLTCLGRMIKTTEADHIPDLSASETQDIVEERLRIQSTAAESIMGASVISPNLVRSFPRGGVRGILLHRSNLSVPGIYVKAAELQFLQDLVEGSHLFISLLTDRIKDGNQKLFVRRRKFVRRKRRRSAAAKSVQPQQTDRTVHSDVEVEPPELRTLRLDYQWSHQLAPTLIGALSSTDTSDRLSNDATDADDDPEESRLFDATSGSSEAQQLRSAIRRVQAALFAGEAIKALCLARRLWRLWPEVAPVTLEEDDPVRNDDRAAGLIPSNLAILGALRQIHATEFQEDGTEPDDERDADTEEQPDEDLMNEELGLDGSGDEDGLLVTTEKEVQMDLTTFLLKFAHPRIVHTLTLLLADYATNPRSTNAAIVHFIHRLAVRQRLPGCFFQLRLFYTFQQFHRNRALSTSAEYKDLANISKYILRKFFEAYQLNNAVSIELLFFKSVKEGYEASKGYGTFEDSKKSMKWNPDLDEELTKLFEAYRNDPVPRGMRYSLKVVSMRVRLPFTLIRFFTLATIKWIGIRDDRSSEDLADVLLKHFSDVTKTRRQIVARLIFLGLISSLKQLKQITSKVTFCFRSVYAASRIRPERTHSSRSSRIPTNEADREEWTEEEVMRLPLLSEIMTDLAMDHELALRQQEEFDANEDGARPSVPLLRSRRAVRTKLLELNFVSDPAALGRQSRRRTVRSQKVAGRGRLNIDLDMPMRSSQLQTRRKRRKRNDSSSNEDLCFHSDEQDAGFDSDDDVSIPDPTSSNESNNSDASVNEQNPVGAIGKTPPIALKPVIRNSRIRASEIESDSDADKSLVIDNSPMANVTQEPDNLLASDKSGQLLTMKRIRVLSLESSDDDVQQSDEENLPLHNTENNTSVGALGPDGVEVVIHSSRPRPTISSDSDG</sequence>
<dbReference type="InterPro" id="IPR006906">
    <property type="entry name" value="Timeless_N"/>
</dbReference>
<accession>A0A5J4NP32</accession>
<dbReference type="InterPro" id="IPR044998">
    <property type="entry name" value="Timeless"/>
</dbReference>
<organism evidence="6 7">
    <name type="scientific">Paragonimus westermani</name>
    <dbReference type="NCBI Taxonomy" id="34504"/>
    <lineage>
        <taxon>Eukaryota</taxon>
        <taxon>Metazoa</taxon>
        <taxon>Spiralia</taxon>
        <taxon>Lophotrochozoa</taxon>
        <taxon>Platyhelminthes</taxon>
        <taxon>Trematoda</taxon>
        <taxon>Digenea</taxon>
        <taxon>Plagiorchiida</taxon>
        <taxon>Troglotremata</taxon>
        <taxon>Troglotrematidae</taxon>
        <taxon>Paragonimus</taxon>
    </lineage>
</organism>
<feature type="compositionally biased region" description="Acidic residues" evidence="4">
    <location>
        <begin position="1260"/>
        <end position="1272"/>
    </location>
</feature>
<feature type="region of interest" description="Disordered" evidence="4">
    <location>
        <begin position="1259"/>
        <end position="1311"/>
    </location>
</feature>
<evidence type="ECO:0000256" key="4">
    <source>
        <dbReference type="SAM" id="MobiDB-lite"/>
    </source>
</evidence>
<feature type="domain" description="Timeless N-terminal" evidence="5">
    <location>
        <begin position="27"/>
        <end position="224"/>
    </location>
</feature>
<feature type="region of interest" description="Disordered" evidence="4">
    <location>
        <begin position="596"/>
        <end position="625"/>
    </location>
</feature>
<evidence type="ECO:0000313" key="7">
    <source>
        <dbReference type="Proteomes" id="UP000324629"/>
    </source>
</evidence>
<dbReference type="PANTHER" id="PTHR22940">
    <property type="entry name" value="TIMEOUT/TIMELESS-2"/>
    <property type="match status" value="1"/>
</dbReference>
<keyword evidence="2" id="KW-0539">Nucleus</keyword>
<evidence type="ECO:0000256" key="2">
    <source>
        <dbReference type="ARBA" id="ARBA00023242"/>
    </source>
</evidence>
<comment type="subcellular location">
    <subcellularLocation>
        <location evidence="1">Nucleus</location>
    </subcellularLocation>
</comment>
<feature type="compositionally biased region" description="Polar residues" evidence="4">
    <location>
        <begin position="1275"/>
        <end position="1284"/>
    </location>
</feature>
<feature type="non-terminal residue" evidence="6">
    <location>
        <position position="1"/>
    </location>
</feature>
<dbReference type="Proteomes" id="UP000324629">
    <property type="component" value="Unassembled WGS sequence"/>
</dbReference>
<dbReference type="GO" id="GO:0043111">
    <property type="term" value="P:replication fork arrest"/>
    <property type="evidence" value="ECO:0007669"/>
    <property type="project" value="TreeGrafter"/>
</dbReference>
<gene>
    <name evidence="6" type="ORF">DEA37_0000580</name>
</gene>
<feature type="region of interest" description="Disordered" evidence="4">
    <location>
        <begin position="543"/>
        <end position="567"/>
    </location>
</feature>
<comment type="caution">
    <text evidence="6">The sequence shown here is derived from an EMBL/GenBank/DDBJ whole genome shotgun (WGS) entry which is preliminary data.</text>
</comment>
<keyword evidence="7" id="KW-1185">Reference proteome</keyword>
<dbReference type="Pfam" id="PF04821">
    <property type="entry name" value="TIMELESS"/>
    <property type="match status" value="1"/>
</dbReference>
<name>A0A5J4NP32_9TREM</name>
<dbReference type="EMBL" id="QNGE01001562">
    <property type="protein sequence ID" value="KAA3677312.1"/>
    <property type="molecule type" value="Genomic_DNA"/>
</dbReference>
<feature type="compositionally biased region" description="Polar residues" evidence="4">
    <location>
        <begin position="1166"/>
        <end position="1184"/>
    </location>
</feature>